<evidence type="ECO:0000259" key="3">
    <source>
        <dbReference type="PROSITE" id="PS50043"/>
    </source>
</evidence>
<dbReference type="PROSITE" id="PS00622">
    <property type="entry name" value="HTH_LUXR_1"/>
    <property type="match status" value="1"/>
</dbReference>
<dbReference type="PANTHER" id="PTHR16305:SF35">
    <property type="entry name" value="TRANSCRIPTIONAL ACTIVATOR DOMAIN"/>
    <property type="match status" value="1"/>
</dbReference>
<organism evidence="4 5">
    <name type="scientific">Herbiconiux aconitum</name>
    <dbReference type="NCBI Taxonomy" id="2970913"/>
    <lineage>
        <taxon>Bacteria</taxon>
        <taxon>Bacillati</taxon>
        <taxon>Actinomycetota</taxon>
        <taxon>Actinomycetes</taxon>
        <taxon>Micrococcales</taxon>
        <taxon>Microbacteriaceae</taxon>
        <taxon>Herbiconiux</taxon>
    </lineage>
</organism>
<evidence type="ECO:0000313" key="4">
    <source>
        <dbReference type="EMBL" id="MCS5720196.1"/>
    </source>
</evidence>
<accession>A0ABT2GYZ9</accession>
<gene>
    <name evidence="4" type="ORF">N1027_18850</name>
</gene>
<sequence length="900" mass="97290">MPFIARQHELAVLSDFLSEIPRHGSAIHIIGEKGIGKSRLVQEASLIASRTGIRVLTMPSGAADGDTPYAALNELLHPLLTEPAEVSEQHRAALTSAFHSRRPGVDNPLVLYTAVLRLLDRSATRQPLLIVGDDTEQLDAASAAALSFVARRLRDSRVGVILVSARVTNDDRSSGLRELRLGRLDDVASARLVGNLAPHLPHRERQEIARRGGGNPLAIAELVRFARIGWEPTERPALAEISSAAAPFLHSVEALPAATQDALLLVAVARDTDLAALRAAGLEVAALQPAEHAGIVVVDARTRVVSFTHPLTPVVLLRSGSRERIRRSHLAFTVDERIPLRERAYHLAEATSGADERVAGLLESSARASAYRGDLDAAASDFERAARLSPRAGQRRRRLALSAFSAVGSEGDHEMRSSRLEELTDELAHGPGSLYAAVATAHAGLTGGLTVTRASHIIRHAVESGEHGWHAGDGELIDALGAWLDLLWAVGDEREWDSYFSALDRLRPTAPEPLQTLSIAFADTLRMTGAQRDDITSMLMKSDQHESAQVLRATTAAIFMDALDLGVPPAARQVAEGRRNGHSQRSLRSLAILALREFQAGSWDDAASLVGEARAVEDDPPGFERIVLHYVGGLLSAGRGDAEGCERSAGHLDEMGRRLGAAGLLRFGVHIREFDASGRGDWEEAYRLCTTTGAPGTFPRYVPQSIWWAFDLVEAAMKLGRLPDARAHLTAMEREDFAGLSPRLAILASAARGLVTDPDGNDFFERALGDPTTIRFPFDTARVHLAYGTHLRSVKQSEEARDHLRAALSTFEGLGARPWVDRARDELRAGRAGSAIDATVLTAPEQAVAALAAQGLSNREIAEQLFLSPRTVSRHLYRVFPKLGISSRAALRDALQSHDQ</sequence>
<name>A0ABT2GYZ9_9MICO</name>
<dbReference type="Pfam" id="PF00196">
    <property type="entry name" value="GerE"/>
    <property type="match status" value="1"/>
</dbReference>
<dbReference type="PROSITE" id="PS50043">
    <property type="entry name" value="HTH_LUXR_2"/>
    <property type="match status" value="1"/>
</dbReference>
<dbReference type="InterPro" id="IPR016032">
    <property type="entry name" value="Sig_transdc_resp-reg_C-effctor"/>
</dbReference>
<dbReference type="EMBL" id="JANLCM010000002">
    <property type="protein sequence ID" value="MCS5720196.1"/>
    <property type="molecule type" value="Genomic_DNA"/>
</dbReference>
<comment type="caution">
    <text evidence="4">The sequence shown here is derived from an EMBL/GenBank/DDBJ whole genome shotgun (WGS) entry which is preliminary data.</text>
</comment>
<dbReference type="Gene3D" id="1.10.10.10">
    <property type="entry name" value="Winged helix-like DNA-binding domain superfamily/Winged helix DNA-binding domain"/>
    <property type="match status" value="1"/>
</dbReference>
<dbReference type="SUPFAM" id="SSF48452">
    <property type="entry name" value="TPR-like"/>
    <property type="match status" value="1"/>
</dbReference>
<keyword evidence="5" id="KW-1185">Reference proteome</keyword>
<dbReference type="Proteomes" id="UP001165584">
    <property type="component" value="Unassembled WGS sequence"/>
</dbReference>
<dbReference type="InterPro" id="IPR000792">
    <property type="entry name" value="Tscrpt_reg_LuxR_C"/>
</dbReference>
<dbReference type="CDD" id="cd06170">
    <property type="entry name" value="LuxR_C_like"/>
    <property type="match status" value="1"/>
</dbReference>
<protein>
    <submittedName>
        <fullName evidence="4">AAA family ATPase</fullName>
    </submittedName>
</protein>
<dbReference type="InterPro" id="IPR036388">
    <property type="entry name" value="WH-like_DNA-bd_sf"/>
</dbReference>
<dbReference type="SUPFAM" id="SSF46894">
    <property type="entry name" value="C-terminal effector domain of the bipartite response regulators"/>
    <property type="match status" value="1"/>
</dbReference>
<keyword evidence="2" id="KW-0067">ATP-binding</keyword>
<evidence type="ECO:0000256" key="2">
    <source>
        <dbReference type="ARBA" id="ARBA00022840"/>
    </source>
</evidence>
<keyword evidence="1" id="KW-0547">Nucleotide-binding</keyword>
<dbReference type="Pfam" id="PF13191">
    <property type="entry name" value="AAA_16"/>
    <property type="match status" value="1"/>
</dbReference>
<dbReference type="SMART" id="SM00421">
    <property type="entry name" value="HTH_LUXR"/>
    <property type="match status" value="1"/>
</dbReference>
<dbReference type="InterPro" id="IPR041664">
    <property type="entry name" value="AAA_16"/>
</dbReference>
<proteinExistence type="predicted"/>
<evidence type="ECO:0000313" key="5">
    <source>
        <dbReference type="Proteomes" id="UP001165584"/>
    </source>
</evidence>
<reference evidence="4" key="1">
    <citation type="submission" date="2022-08" db="EMBL/GenBank/DDBJ databases">
        <authorList>
            <person name="Deng Y."/>
            <person name="Han X.-F."/>
            <person name="Zhang Y.-Q."/>
        </authorList>
    </citation>
    <scope>NUCLEOTIDE SEQUENCE</scope>
    <source>
        <strain evidence="4">CPCC 205763</strain>
    </source>
</reference>
<feature type="domain" description="HTH luxR-type" evidence="3">
    <location>
        <begin position="834"/>
        <end position="899"/>
    </location>
</feature>
<dbReference type="PANTHER" id="PTHR16305">
    <property type="entry name" value="TESTICULAR SOLUBLE ADENYLYL CYCLASE"/>
    <property type="match status" value="1"/>
</dbReference>
<dbReference type="Gene3D" id="3.40.50.300">
    <property type="entry name" value="P-loop containing nucleotide triphosphate hydrolases"/>
    <property type="match status" value="1"/>
</dbReference>
<evidence type="ECO:0000256" key="1">
    <source>
        <dbReference type="ARBA" id="ARBA00022741"/>
    </source>
</evidence>
<dbReference type="RefSeq" id="WP_259510147.1">
    <property type="nucleotide sequence ID" value="NZ_JANLCM010000002.1"/>
</dbReference>
<dbReference type="PRINTS" id="PR00038">
    <property type="entry name" value="HTHLUXR"/>
</dbReference>
<dbReference type="SUPFAM" id="SSF52540">
    <property type="entry name" value="P-loop containing nucleoside triphosphate hydrolases"/>
    <property type="match status" value="1"/>
</dbReference>
<dbReference type="InterPro" id="IPR011990">
    <property type="entry name" value="TPR-like_helical_dom_sf"/>
</dbReference>
<dbReference type="InterPro" id="IPR027417">
    <property type="entry name" value="P-loop_NTPase"/>
</dbReference>
<dbReference type="Gene3D" id="1.25.40.10">
    <property type="entry name" value="Tetratricopeptide repeat domain"/>
    <property type="match status" value="1"/>
</dbReference>